<comment type="similarity">
    <text evidence="4">Belongs to the FBPase class 3 family.</text>
</comment>
<protein>
    <recommendedName>
        <fullName evidence="4">Fructose-1,6-bisphosphatase class 3</fullName>
        <shortName evidence="4">FBPase class 3</shortName>
        <ecNumber evidence="4">3.1.3.11</ecNumber>
    </recommendedName>
    <alternativeName>
        <fullName evidence="4">D-fructose-1,6-bisphosphate 1-phosphohydrolase class 3</fullName>
    </alternativeName>
</protein>
<evidence type="ECO:0000256" key="4">
    <source>
        <dbReference type="HAMAP-Rule" id="MF_01854"/>
    </source>
</evidence>
<evidence type="ECO:0000313" key="5">
    <source>
        <dbReference type="EMBL" id="MBC8586449.1"/>
    </source>
</evidence>
<comment type="cofactor">
    <cofactor evidence="4">
        <name>Mn(2+)</name>
        <dbReference type="ChEBI" id="CHEBI:29035"/>
    </cofactor>
</comment>
<keyword evidence="6" id="KW-1185">Reference proteome</keyword>
<evidence type="ECO:0000256" key="3">
    <source>
        <dbReference type="ARBA" id="ARBA00023277"/>
    </source>
</evidence>
<dbReference type="InterPro" id="IPR009164">
    <property type="entry name" value="FBPtase_class3"/>
</dbReference>
<dbReference type="Gene3D" id="3.60.21.10">
    <property type="match status" value="1"/>
</dbReference>
<comment type="pathway">
    <text evidence="4">Carbohydrate biosynthesis; gluconeogenesis.</text>
</comment>
<dbReference type="Proteomes" id="UP000623678">
    <property type="component" value="Unassembled WGS sequence"/>
</dbReference>
<dbReference type="SUPFAM" id="SSF56300">
    <property type="entry name" value="Metallo-dependent phosphatases"/>
    <property type="match status" value="1"/>
</dbReference>
<dbReference type="HAMAP" id="MF_01854">
    <property type="entry name" value="FBPase_class3"/>
    <property type="match status" value="1"/>
</dbReference>
<organism evidence="5 6">
    <name type="scientific">Youxingia wuxianensis</name>
    <dbReference type="NCBI Taxonomy" id="2763678"/>
    <lineage>
        <taxon>Bacteria</taxon>
        <taxon>Bacillati</taxon>
        <taxon>Bacillota</taxon>
        <taxon>Clostridia</taxon>
        <taxon>Eubacteriales</taxon>
        <taxon>Oscillospiraceae</taxon>
        <taxon>Youxingia</taxon>
    </lineage>
</organism>
<keyword evidence="3 4" id="KW-0119">Carbohydrate metabolism</keyword>
<evidence type="ECO:0000256" key="1">
    <source>
        <dbReference type="ARBA" id="ARBA00022801"/>
    </source>
</evidence>
<dbReference type="EMBL" id="JACRTD010000011">
    <property type="protein sequence ID" value="MBC8586449.1"/>
    <property type="molecule type" value="Genomic_DNA"/>
</dbReference>
<evidence type="ECO:0000313" key="6">
    <source>
        <dbReference type="Proteomes" id="UP000623678"/>
    </source>
</evidence>
<comment type="caution">
    <text evidence="5">The sequence shown here is derived from an EMBL/GenBank/DDBJ whole genome shotgun (WGS) entry which is preliminary data.</text>
</comment>
<keyword evidence="1 4" id="KW-0378">Hydrolase</keyword>
<dbReference type="GO" id="GO:0006094">
    <property type="term" value="P:gluconeogenesis"/>
    <property type="evidence" value="ECO:0007669"/>
    <property type="project" value="UniProtKB-UniRule"/>
</dbReference>
<dbReference type="InterPro" id="IPR029052">
    <property type="entry name" value="Metallo-depent_PP-like"/>
</dbReference>
<sequence>MGEKVLWEHGKSGGSKFISRRRIVYLETYANEKGNGLRYLQMLAKQYPTVQSASSEIINLQAILNLPKGTEHFMSDIHGEHEAFLHILNNASGAIKEKVDLLYSDSMTKGERADLATLIYYPHEKLEEAEEAAVSAEELGNWYKVTLNRLVDICRLVASKYTRSKVRKALPQNYGYIIDELLNTNIGMFNKKEYYTNIISTIIHIECAKDVIIALCDTIKRLIVDHLHIVGDIFDRGPRADIIMDCLMGHHSVDIQWGNHDVLWMGAATGSRTCIATVLNNSITYNNLEVIETGYGISLRPLALFANEVYQNVDTSCFATKIVNNNVTYSPKDLELAAKMHKAIAIIQFKLEGQLILRNPQFHMQDRLLLDKIDYKKGTVKIDGKEYPLSDTDFPTVDQNAPYLLREDEVRLMEQLKAGFQRSEKLQKHIKFLYSKGGLYKCFNGNLLYHGCIPMEEDGSFAEFELQGEKLSGKALMDHAEAVARQGYYAKGGTPEKQFGKDFLWFLWCGKNSPLFGRDKIATFERMLVPEESAWTETKNPYYRHAMKKEVCLRILKEFGLEGQYSHIINGHVPVKTKQGENPVKAQGKLIVIDGGFCRAYQPTTGIAGYTLIYNSYGIRLSSHEPFDGVKDAIEHNKDIVSTSVVFERADTRIKVAETDTGELLRANIEDLKWLLLAYKMGDIKENHNV</sequence>
<keyword evidence="2 4" id="KW-0464">Manganese</keyword>
<reference evidence="5" key="1">
    <citation type="submission" date="2020-08" db="EMBL/GenBank/DDBJ databases">
        <title>Genome public.</title>
        <authorList>
            <person name="Liu C."/>
            <person name="Sun Q."/>
        </authorList>
    </citation>
    <scope>NUCLEOTIDE SEQUENCE</scope>
    <source>
        <strain evidence="5">NSJ-64</strain>
    </source>
</reference>
<name>A0A926EU92_9FIRM</name>
<dbReference type="AlphaFoldDB" id="A0A926EU92"/>
<dbReference type="PIRSF" id="PIRSF000906">
    <property type="entry name" value="FBPtase_Bacill"/>
    <property type="match status" value="1"/>
</dbReference>
<dbReference type="GO" id="GO:0042132">
    <property type="term" value="F:fructose 1,6-bisphosphate 1-phosphatase activity"/>
    <property type="evidence" value="ECO:0007669"/>
    <property type="project" value="UniProtKB-UniRule"/>
</dbReference>
<accession>A0A926EU92</accession>
<dbReference type="EC" id="3.1.3.11" evidence="4"/>
<dbReference type="Pfam" id="PF06874">
    <property type="entry name" value="FBPase_2"/>
    <property type="match status" value="1"/>
</dbReference>
<comment type="catalytic activity">
    <reaction evidence="4">
        <text>beta-D-fructose 1,6-bisphosphate + H2O = beta-D-fructose 6-phosphate + phosphate</text>
        <dbReference type="Rhea" id="RHEA:11064"/>
        <dbReference type="ChEBI" id="CHEBI:15377"/>
        <dbReference type="ChEBI" id="CHEBI:32966"/>
        <dbReference type="ChEBI" id="CHEBI:43474"/>
        <dbReference type="ChEBI" id="CHEBI:57634"/>
        <dbReference type="EC" id="3.1.3.11"/>
    </reaction>
</comment>
<evidence type="ECO:0000256" key="2">
    <source>
        <dbReference type="ARBA" id="ARBA00023211"/>
    </source>
</evidence>
<gene>
    <name evidence="4" type="primary">fbp</name>
    <name evidence="5" type="ORF">H8705_12740</name>
</gene>
<proteinExistence type="inferred from homology"/>